<dbReference type="Proteomes" id="UP000317940">
    <property type="component" value="Unassembled WGS sequence"/>
</dbReference>
<accession>A0A561TWA7</accession>
<feature type="domain" description="DUF4232" evidence="3">
    <location>
        <begin position="79"/>
        <end position="190"/>
    </location>
</feature>
<keyword evidence="2" id="KW-0732">Signal</keyword>
<name>A0A561TWA7_9ACTN</name>
<evidence type="ECO:0000259" key="3">
    <source>
        <dbReference type="Pfam" id="PF14016"/>
    </source>
</evidence>
<dbReference type="PROSITE" id="PS51257">
    <property type="entry name" value="PROKAR_LIPOPROTEIN"/>
    <property type="match status" value="1"/>
</dbReference>
<organism evidence="4 5">
    <name type="scientific">Kitasatospora viridis</name>
    <dbReference type="NCBI Taxonomy" id="281105"/>
    <lineage>
        <taxon>Bacteria</taxon>
        <taxon>Bacillati</taxon>
        <taxon>Actinomycetota</taxon>
        <taxon>Actinomycetes</taxon>
        <taxon>Kitasatosporales</taxon>
        <taxon>Streptomycetaceae</taxon>
        <taxon>Kitasatospora</taxon>
    </lineage>
</organism>
<proteinExistence type="predicted"/>
<keyword evidence="5" id="KW-1185">Reference proteome</keyword>
<feature type="compositionally biased region" description="Low complexity" evidence="1">
    <location>
        <begin position="56"/>
        <end position="74"/>
    </location>
</feature>
<dbReference type="InterPro" id="IPR025326">
    <property type="entry name" value="DUF4232"/>
</dbReference>
<feature type="region of interest" description="Disordered" evidence="1">
    <location>
        <begin position="56"/>
        <end position="75"/>
    </location>
</feature>
<protein>
    <submittedName>
        <fullName evidence="4">Uncharacterized protein DUF4232</fullName>
    </submittedName>
</protein>
<sequence>MRSRSLMLVSVPALLAGLSLTACGADSTAGPAKAAAPAPVSSAPVPAAPIAAQPAAPAAASSASPTGSTGSTGARQANCLTRNLKWTVTLLADAAPDTKDPANAELVAVNSGAQSCVLAGYPTLEFHVGKGPQAVGAGKGNPAPLTLAPGKQAVLALHYSEFNGKGPDSANCVSVTADSADVTAPGDNTAGRAPVVDQHGKPAQITICGDHVLMGAPVAR</sequence>
<feature type="chain" id="PRO_5038532135" evidence="2">
    <location>
        <begin position="25"/>
        <end position="220"/>
    </location>
</feature>
<dbReference type="AlphaFoldDB" id="A0A561TWA7"/>
<comment type="caution">
    <text evidence="4">The sequence shown here is derived from an EMBL/GenBank/DDBJ whole genome shotgun (WGS) entry which is preliminary data.</text>
</comment>
<evidence type="ECO:0000313" key="4">
    <source>
        <dbReference type="EMBL" id="TWF91395.1"/>
    </source>
</evidence>
<dbReference type="Pfam" id="PF14016">
    <property type="entry name" value="DUF4232"/>
    <property type="match status" value="1"/>
</dbReference>
<dbReference type="EMBL" id="VIWT01000002">
    <property type="protein sequence ID" value="TWF91395.1"/>
    <property type="molecule type" value="Genomic_DNA"/>
</dbReference>
<evidence type="ECO:0000256" key="2">
    <source>
        <dbReference type="SAM" id="SignalP"/>
    </source>
</evidence>
<feature type="signal peptide" evidence="2">
    <location>
        <begin position="1"/>
        <end position="24"/>
    </location>
</feature>
<reference evidence="4 5" key="1">
    <citation type="submission" date="2019-06" db="EMBL/GenBank/DDBJ databases">
        <title>Sequencing the genomes of 1000 actinobacteria strains.</title>
        <authorList>
            <person name="Klenk H.-P."/>
        </authorList>
    </citation>
    <scope>NUCLEOTIDE SEQUENCE [LARGE SCALE GENOMIC DNA]</scope>
    <source>
        <strain evidence="4 5">DSM 44826</strain>
    </source>
</reference>
<evidence type="ECO:0000313" key="5">
    <source>
        <dbReference type="Proteomes" id="UP000317940"/>
    </source>
</evidence>
<evidence type="ECO:0000256" key="1">
    <source>
        <dbReference type="SAM" id="MobiDB-lite"/>
    </source>
</evidence>
<gene>
    <name evidence="4" type="ORF">FHX73_12510</name>
</gene>